<dbReference type="InterPro" id="IPR001633">
    <property type="entry name" value="EAL_dom"/>
</dbReference>
<name>A0ABT8XVE6_9GAMM</name>
<dbReference type="Proteomes" id="UP001171299">
    <property type="component" value="Unassembled WGS sequence"/>
</dbReference>
<sequence length="237" mass="26675">MENILMNLSEVLTGKVISGIEAEPIVDRAGNVLAVKIRTDSAAPGWFFRQVGKPAKAQKRKLLKDQLTLIDLKTAYFQNNNILCSITIDFDMAALLIQDEEIAELAKSKPFLRLEISEGFPNLSDGRSNRVLQALAEEYRLWLGDLGSGESSLRALQENLYDAVKIDNDFFKIYSKSGIWPVIIKNIMRYCKFIIIEGVESTEQCHAIETDIKAVQGGCFKSVRLEQIESLNKKFIL</sequence>
<organism evidence="2 3">
    <name type="scientific">Pantoea phytobeneficialis</name>
    <dbReference type="NCBI Taxonomy" id="2052056"/>
    <lineage>
        <taxon>Bacteria</taxon>
        <taxon>Pseudomonadati</taxon>
        <taxon>Pseudomonadota</taxon>
        <taxon>Gammaproteobacteria</taxon>
        <taxon>Enterobacterales</taxon>
        <taxon>Erwiniaceae</taxon>
        <taxon>Pantoea</taxon>
    </lineage>
</organism>
<feature type="domain" description="EAL" evidence="1">
    <location>
        <begin position="101"/>
        <end position="220"/>
    </location>
</feature>
<dbReference type="InterPro" id="IPR050706">
    <property type="entry name" value="Cyclic-di-GMP_PDE-like"/>
</dbReference>
<protein>
    <submittedName>
        <fullName evidence="2">EAL domain-containing protein</fullName>
    </submittedName>
</protein>
<dbReference type="Gene3D" id="3.20.20.450">
    <property type="entry name" value="EAL domain"/>
    <property type="match status" value="1"/>
</dbReference>
<dbReference type="Pfam" id="PF00563">
    <property type="entry name" value="EAL"/>
    <property type="match status" value="1"/>
</dbReference>
<evidence type="ECO:0000313" key="3">
    <source>
        <dbReference type="Proteomes" id="UP001171299"/>
    </source>
</evidence>
<dbReference type="SUPFAM" id="SSF141868">
    <property type="entry name" value="EAL domain-like"/>
    <property type="match status" value="1"/>
</dbReference>
<gene>
    <name evidence="2" type="ORF">Q3404_12570</name>
</gene>
<dbReference type="PANTHER" id="PTHR33121">
    <property type="entry name" value="CYCLIC DI-GMP PHOSPHODIESTERASE PDEF"/>
    <property type="match status" value="1"/>
</dbReference>
<accession>A0ABT8XVE6</accession>
<evidence type="ECO:0000259" key="1">
    <source>
        <dbReference type="Pfam" id="PF00563"/>
    </source>
</evidence>
<evidence type="ECO:0000313" key="2">
    <source>
        <dbReference type="EMBL" id="MDO6407412.1"/>
    </source>
</evidence>
<keyword evidence="3" id="KW-1185">Reference proteome</keyword>
<reference evidence="2" key="1">
    <citation type="submission" date="2023-07" db="EMBL/GenBank/DDBJ databases">
        <title>The extreme plant-growth-promoting properties of Pantoea phytobeneficialis PF55 revealed by functional and genomic analysis.</title>
        <authorList>
            <person name="Nascimento F.X."/>
            <person name="Marcio R.J."/>
        </authorList>
    </citation>
    <scope>NUCLEOTIDE SEQUENCE</scope>
    <source>
        <strain evidence="2">PF55</strain>
    </source>
</reference>
<dbReference type="EMBL" id="JAUOOM010000011">
    <property type="protein sequence ID" value="MDO6407412.1"/>
    <property type="molecule type" value="Genomic_DNA"/>
</dbReference>
<dbReference type="InterPro" id="IPR035919">
    <property type="entry name" value="EAL_sf"/>
</dbReference>
<dbReference type="RefSeq" id="WP_208726738.1">
    <property type="nucleotide sequence ID" value="NZ_CP024638.1"/>
</dbReference>
<proteinExistence type="predicted"/>
<comment type="caution">
    <text evidence="2">The sequence shown here is derived from an EMBL/GenBank/DDBJ whole genome shotgun (WGS) entry which is preliminary data.</text>
</comment>
<dbReference type="PANTHER" id="PTHR33121:SF78">
    <property type="entry name" value="CYCLIC DI-GMP PHOSPHODIESTERASE PDEH"/>
    <property type="match status" value="1"/>
</dbReference>